<keyword evidence="1" id="KW-0732">Signal</keyword>
<dbReference type="EMBL" id="PGXC01000001">
    <property type="protein sequence ID" value="PKK91893.1"/>
    <property type="molecule type" value="Genomic_DNA"/>
</dbReference>
<accession>A0A2N1PU63</accession>
<dbReference type="Proteomes" id="UP000233256">
    <property type="component" value="Unassembled WGS sequence"/>
</dbReference>
<organism evidence="2 3">
    <name type="scientific">Candidatus Wallbacteria bacterium HGW-Wallbacteria-1</name>
    <dbReference type="NCBI Taxonomy" id="2013854"/>
    <lineage>
        <taxon>Bacteria</taxon>
        <taxon>Candidatus Walliibacteriota</taxon>
    </lineage>
</organism>
<feature type="chain" id="PRO_5014677633" description="DUF2993 domain-containing protein" evidence="1">
    <location>
        <begin position="23"/>
        <end position="271"/>
    </location>
</feature>
<reference evidence="2 3" key="1">
    <citation type="journal article" date="2017" name="ISME J.">
        <title>Potential for microbial H2 and metal transformations associated with novel bacteria and archaea in deep terrestrial subsurface sediments.</title>
        <authorList>
            <person name="Hernsdorf A.W."/>
            <person name="Amano Y."/>
            <person name="Miyakawa K."/>
            <person name="Ise K."/>
            <person name="Suzuki Y."/>
            <person name="Anantharaman K."/>
            <person name="Probst A."/>
            <person name="Burstein D."/>
            <person name="Thomas B.C."/>
            <person name="Banfield J.F."/>
        </authorList>
    </citation>
    <scope>NUCLEOTIDE SEQUENCE [LARGE SCALE GENOMIC DNA]</scope>
    <source>
        <strain evidence="2">HGW-Wallbacteria-1</strain>
    </source>
</reference>
<evidence type="ECO:0008006" key="4">
    <source>
        <dbReference type="Google" id="ProtNLM"/>
    </source>
</evidence>
<evidence type="ECO:0000313" key="2">
    <source>
        <dbReference type="EMBL" id="PKK91893.1"/>
    </source>
</evidence>
<name>A0A2N1PU63_9BACT</name>
<protein>
    <recommendedName>
        <fullName evidence="4">DUF2993 domain-containing protein</fullName>
    </recommendedName>
</protein>
<sequence>MRLSRLWIFFVILVLFPAAVQAQQPAIAPETLAVPESTDLRVLLADILATSMADHHSLRIGVGHFGEADDDRISVTGISVEGTDVKFEGLRLRNLSLIFGRTVIDLPSLLRDRRVRILESETGSTVDMVITQNDLNTFLKSESERLNIEDPLVELTPGKILFRGRCRWWFADASFSTSGKFFLKGDKQIHFAPSRIAIRDMSMPSFMVSKLVKRINPILSLEKFPLGISLGSVEIGEGLLKISSLATEKTEADMDSRAVEDKAGREGAVHE</sequence>
<gene>
    <name evidence="2" type="ORF">CVV64_00255</name>
</gene>
<dbReference type="Pfam" id="PF11209">
    <property type="entry name" value="LmeA"/>
    <property type="match status" value="1"/>
</dbReference>
<feature type="signal peptide" evidence="1">
    <location>
        <begin position="1"/>
        <end position="22"/>
    </location>
</feature>
<comment type="caution">
    <text evidence="2">The sequence shown here is derived from an EMBL/GenBank/DDBJ whole genome shotgun (WGS) entry which is preliminary data.</text>
</comment>
<proteinExistence type="predicted"/>
<evidence type="ECO:0000313" key="3">
    <source>
        <dbReference type="Proteomes" id="UP000233256"/>
    </source>
</evidence>
<dbReference type="AlphaFoldDB" id="A0A2N1PU63"/>
<evidence type="ECO:0000256" key="1">
    <source>
        <dbReference type="SAM" id="SignalP"/>
    </source>
</evidence>
<dbReference type="InterPro" id="IPR021373">
    <property type="entry name" value="DUF2993"/>
</dbReference>